<evidence type="ECO:0000256" key="3">
    <source>
        <dbReference type="ARBA" id="ARBA00022840"/>
    </source>
</evidence>
<dbReference type="CDD" id="cd00851">
    <property type="entry name" value="MTH1175"/>
    <property type="match status" value="1"/>
</dbReference>
<organism evidence="9 10">
    <name type="scientific">Nitratidesulfovibrio oxamicus</name>
    <dbReference type="NCBI Taxonomy" id="32016"/>
    <lineage>
        <taxon>Bacteria</taxon>
        <taxon>Pseudomonadati</taxon>
        <taxon>Thermodesulfobacteriota</taxon>
        <taxon>Desulfovibrionia</taxon>
        <taxon>Desulfovibrionales</taxon>
        <taxon>Desulfovibrionaceae</taxon>
        <taxon>Nitratidesulfovibrio</taxon>
    </lineage>
</organism>
<dbReference type="PROSITE" id="PS01215">
    <property type="entry name" value="MRP"/>
    <property type="match status" value="1"/>
</dbReference>
<evidence type="ECO:0000313" key="10">
    <source>
        <dbReference type="Proteomes" id="UP001194469"/>
    </source>
</evidence>
<dbReference type="Pfam" id="PF02579">
    <property type="entry name" value="Nitro_FeMo-Co"/>
    <property type="match status" value="1"/>
</dbReference>
<feature type="domain" description="Dinitrogenase iron-molybdenum cofactor biosynthesis" evidence="8">
    <location>
        <begin position="368"/>
        <end position="456"/>
    </location>
</feature>
<keyword evidence="10" id="KW-1185">Reference proteome</keyword>
<sequence>MGTDMQEHEHRCGCGGAGCSGEQHVEATGGCTGSGCVGHAGHGEHAGRGGHGDHDASGLGGGTETPVRMAGRVGAKLVVLSGKGGVGKSTVAVNLAVGLARTGRKVGLLDVDVHGPSVPRMLGLGRARPVAGEGWMAPVSAGPNLRVMSLGFFLPDPEVPVIWRGPVKMGMVRQFLVDVRWGDLDVLVVDCPPGTGDEPLSVLQLLGPDAHAVIVTTPQGVAVDDVRRSVGFCRQLGNPILGIVENMGGYVCPKCGELTPLFPAGGGEQLARETGVAFLGSIPLHPDLTSAGDAGRSLLEADLSAGHEPVHPVIRAFQPVVGAAGTVCPTGDSEAPGRSASEIPARDNGGPAPQGASNMKIAIPLAAGRLCQHFGHCEQFAVLTVDPDDGTVKGQELLTPPPHEPGVLPAWIADTGTRLVIAGGMGARARQLLEERGVQVLVGASAADPADLVAAWFGNRLELGANTCDH</sequence>
<dbReference type="HAMAP" id="MF_02040">
    <property type="entry name" value="Mrp_NBP35"/>
    <property type="match status" value="1"/>
</dbReference>
<evidence type="ECO:0000313" key="9">
    <source>
        <dbReference type="EMBL" id="MBG3877653.1"/>
    </source>
</evidence>
<keyword evidence="1 6" id="KW-0479">Metal-binding</keyword>
<dbReference type="NCBIfam" id="NF041136">
    <property type="entry name" value="MrpORP"/>
    <property type="match status" value="1"/>
</dbReference>
<evidence type="ECO:0000256" key="5">
    <source>
        <dbReference type="ARBA" id="ARBA00023014"/>
    </source>
</evidence>
<gene>
    <name evidence="9" type="ORF">FVW20_11670</name>
</gene>
<keyword evidence="5 6" id="KW-0411">Iron-sulfur</keyword>
<proteinExistence type="inferred from homology"/>
<comment type="subunit">
    <text evidence="6">Homodimer.</text>
</comment>
<keyword evidence="3 6" id="KW-0067">ATP-binding</keyword>
<evidence type="ECO:0000256" key="1">
    <source>
        <dbReference type="ARBA" id="ARBA00022723"/>
    </source>
</evidence>
<protein>
    <recommendedName>
        <fullName evidence="6">Iron-sulfur cluster carrier protein</fullName>
    </recommendedName>
</protein>
<dbReference type="InterPro" id="IPR019591">
    <property type="entry name" value="Mrp/NBP35_ATP-bd"/>
</dbReference>
<comment type="function">
    <text evidence="6">Binds and transfers iron-sulfur (Fe-S) clusters to target apoproteins. Can hydrolyze ATP.</text>
</comment>
<dbReference type="Proteomes" id="UP001194469">
    <property type="component" value="Unassembled WGS sequence"/>
</dbReference>
<evidence type="ECO:0000256" key="6">
    <source>
        <dbReference type="HAMAP-Rule" id="MF_02040"/>
    </source>
</evidence>
<dbReference type="InterPro" id="IPR033913">
    <property type="entry name" value="MTH1175_dom"/>
</dbReference>
<evidence type="ECO:0000256" key="4">
    <source>
        <dbReference type="ARBA" id="ARBA00023004"/>
    </source>
</evidence>
<dbReference type="EMBL" id="VRYY01000336">
    <property type="protein sequence ID" value="MBG3877653.1"/>
    <property type="molecule type" value="Genomic_DNA"/>
</dbReference>
<dbReference type="InterPro" id="IPR000808">
    <property type="entry name" value="Mrp-like_CS"/>
</dbReference>
<comment type="similarity">
    <text evidence="6">Belongs to the Mrp/NBP35 ATP-binding proteins family.</text>
</comment>
<name>A0ABS0J5D8_9BACT</name>
<dbReference type="CDD" id="cd02037">
    <property type="entry name" value="Mrp_NBP35"/>
    <property type="match status" value="1"/>
</dbReference>
<dbReference type="Gene3D" id="3.40.50.300">
    <property type="entry name" value="P-loop containing nucleotide triphosphate hydrolases"/>
    <property type="match status" value="1"/>
</dbReference>
<feature type="binding site" evidence="6">
    <location>
        <begin position="82"/>
        <end position="89"/>
    </location>
    <ligand>
        <name>ATP</name>
        <dbReference type="ChEBI" id="CHEBI:30616"/>
    </ligand>
</feature>
<dbReference type="InterPro" id="IPR027417">
    <property type="entry name" value="P-loop_NTPase"/>
</dbReference>
<reference evidence="9 10" key="1">
    <citation type="submission" date="2019-08" db="EMBL/GenBank/DDBJ databases">
        <authorList>
            <person name="Luo N."/>
        </authorList>
    </citation>
    <scope>NUCLEOTIDE SEQUENCE [LARGE SCALE GENOMIC DNA]</scope>
    <source>
        <strain evidence="9 10">NCIMB 9442</strain>
    </source>
</reference>
<dbReference type="SUPFAM" id="SSF52540">
    <property type="entry name" value="P-loop containing nucleoside triphosphate hydrolases"/>
    <property type="match status" value="1"/>
</dbReference>
<dbReference type="PANTHER" id="PTHR23264">
    <property type="entry name" value="NUCLEOTIDE-BINDING PROTEIN NBP35 YEAST -RELATED"/>
    <property type="match status" value="1"/>
</dbReference>
<dbReference type="PANTHER" id="PTHR23264:SF19">
    <property type="entry name" value="CYTOSOLIC FE-S CLUSTER ASSEMBLY FACTOR NUBP2"/>
    <property type="match status" value="1"/>
</dbReference>
<dbReference type="InterPro" id="IPR033756">
    <property type="entry name" value="YlxH/NBP35"/>
</dbReference>
<dbReference type="InterPro" id="IPR036105">
    <property type="entry name" value="DiNase_FeMo-co_biosyn_sf"/>
</dbReference>
<dbReference type="Pfam" id="PF10609">
    <property type="entry name" value="ParA"/>
    <property type="match status" value="1"/>
</dbReference>
<evidence type="ECO:0000259" key="8">
    <source>
        <dbReference type="Pfam" id="PF02579"/>
    </source>
</evidence>
<evidence type="ECO:0000256" key="2">
    <source>
        <dbReference type="ARBA" id="ARBA00022741"/>
    </source>
</evidence>
<dbReference type="Gene3D" id="3.30.420.130">
    <property type="entry name" value="Dinitrogenase iron-molybdenum cofactor biosynthesis domain"/>
    <property type="match status" value="1"/>
</dbReference>
<keyword evidence="6" id="KW-0378">Hydrolase</keyword>
<dbReference type="SUPFAM" id="SSF53146">
    <property type="entry name" value="Nitrogenase accessory factor-like"/>
    <property type="match status" value="1"/>
</dbReference>
<keyword evidence="2 6" id="KW-0547">Nucleotide-binding</keyword>
<keyword evidence="4 6" id="KW-0408">Iron</keyword>
<accession>A0ABS0J5D8</accession>
<dbReference type="InterPro" id="IPR003731">
    <property type="entry name" value="Di-Nase_FeMo-co_biosynth"/>
</dbReference>
<evidence type="ECO:0000256" key="7">
    <source>
        <dbReference type="SAM" id="MobiDB-lite"/>
    </source>
</evidence>
<feature type="region of interest" description="Disordered" evidence="7">
    <location>
        <begin position="329"/>
        <end position="356"/>
    </location>
</feature>
<comment type="caution">
    <text evidence="9">The sequence shown here is derived from an EMBL/GenBank/DDBJ whole genome shotgun (WGS) entry which is preliminary data.</text>
</comment>